<dbReference type="EMBL" id="PYVU01000002">
    <property type="protein sequence ID" value="PTB97922.1"/>
    <property type="molecule type" value="Genomic_DNA"/>
</dbReference>
<dbReference type="GO" id="GO:0006282">
    <property type="term" value="P:regulation of DNA repair"/>
    <property type="evidence" value="ECO:0007669"/>
    <property type="project" value="UniProtKB-UniRule"/>
</dbReference>
<dbReference type="InterPro" id="IPR036388">
    <property type="entry name" value="WH-like_DNA-bd_sf"/>
</dbReference>
<comment type="caution">
    <text evidence="9">The sequence shown here is derived from an EMBL/GenBank/DDBJ whole genome shotgun (WGS) entry which is preliminary data.</text>
</comment>
<evidence type="ECO:0000313" key="9">
    <source>
        <dbReference type="EMBL" id="PTB97922.1"/>
    </source>
</evidence>
<evidence type="ECO:0000256" key="5">
    <source>
        <dbReference type="HAMAP-Rule" id="MF_01114"/>
    </source>
</evidence>
<evidence type="ECO:0000259" key="6">
    <source>
        <dbReference type="Pfam" id="PF02631"/>
    </source>
</evidence>
<dbReference type="InterPro" id="IPR053926">
    <property type="entry name" value="RecX_HTH_1st"/>
</dbReference>
<gene>
    <name evidence="5" type="primary">recX</name>
    <name evidence="9" type="ORF">C9994_00410</name>
</gene>
<dbReference type="InterPro" id="IPR003783">
    <property type="entry name" value="Regulatory_RecX"/>
</dbReference>
<evidence type="ECO:0000259" key="8">
    <source>
        <dbReference type="Pfam" id="PF21982"/>
    </source>
</evidence>
<keyword evidence="4 5" id="KW-0963">Cytoplasm</keyword>
<proteinExistence type="inferred from homology"/>
<dbReference type="InterPro" id="IPR053924">
    <property type="entry name" value="RecX_HTH_2nd"/>
</dbReference>
<sequence>MAGKKIYTIKEGKAKAAKYCALQERSQQQVRDKLYEWGLFGDEVEEVISYLITENFLNEERFAVAYASGHFRMKKWGKIKIKQGLEQKKISSYCIKKGLETIDSSEYFDTLEQLLSKKFSVLKDANLYVRKQKAVKYLLQKGFEADKVWEAMDELSLE</sequence>
<evidence type="ECO:0000256" key="4">
    <source>
        <dbReference type="ARBA" id="ARBA00022490"/>
    </source>
</evidence>
<dbReference type="Pfam" id="PF21982">
    <property type="entry name" value="RecX_HTH1"/>
    <property type="match status" value="1"/>
</dbReference>
<feature type="domain" description="RecX first three-helical" evidence="8">
    <location>
        <begin position="13"/>
        <end position="51"/>
    </location>
</feature>
<evidence type="ECO:0000256" key="3">
    <source>
        <dbReference type="ARBA" id="ARBA00018111"/>
    </source>
</evidence>
<dbReference type="InterPro" id="IPR053925">
    <property type="entry name" value="RecX_HTH_3rd"/>
</dbReference>
<reference evidence="9 10" key="1">
    <citation type="submission" date="2018-03" db="EMBL/GenBank/DDBJ databases">
        <title>Cross-interface Injection: A General Nanoliter Liquid Handling Method Applied to Single Cells Genome Amplification Automated Nanoliter Liquid Handling Applied to Single Cell Multiple Displacement Amplification.</title>
        <authorList>
            <person name="Yun J."/>
            <person name="Xu P."/>
            <person name="Xu J."/>
            <person name="Dai X."/>
            <person name="Wang Y."/>
            <person name="Zheng X."/>
            <person name="Cao C."/>
            <person name="Yi Q."/>
            <person name="Zhu Y."/>
            <person name="Wang L."/>
            <person name="Dong Z."/>
            <person name="Huang Y."/>
            <person name="Huang L."/>
            <person name="Du W."/>
        </authorList>
    </citation>
    <scope>NUCLEOTIDE SEQUENCE [LARGE SCALE GENOMIC DNA]</scope>
    <source>
        <strain evidence="9 10">Z-D1-2</strain>
    </source>
</reference>
<name>A0A2T4DVT5_9BACT</name>
<protein>
    <recommendedName>
        <fullName evidence="3 5">Regulatory protein RecX</fullName>
    </recommendedName>
</protein>
<dbReference type="PANTHER" id="PTHR33602:SF1">
    <property type="entry name" value="REGULATORY PROTEIN RECX FAMILY PROTEIN"/>
    <property type="match status" value="1"/>
</dbReference>
<dbReference type="Gene3D" id="1.10.10.10">
    <property type="entry name" value="Winged helix-like DNA-binding domain superfamily/Winged helix DNA-binding domain"/>
    <property type="match status" value="3"/>
</dbReference>
<comment type="similarity">
    <text evidence="2 5">Belongs to the RecX family.</text>
</comment>
<feature type="domain" description="RecX second three-helical" evidence="6">
    <location>
        <begin position="58"/>
        <end position="99"/>
    </location>
</feature>
<accession>A0A2T4DVT5</accession>
<dbReference type="GO" id="GO:0005737">
    <property type="term" value="C:cytoplasm"/>
    <property type="evidence" value="ECO:0007669"/>
    <property type="project" value="UniProtKB-SubCell"/>
</dbReference>
<dbReference type="Pfam" id="PF21981">
    <property type="entry name" value="RecX_HTH3"/>
    <property type="match status" value="1"/>
</dbReference>
<evidence type="ECO:0000256" key="1">
    <source>
        <dbReference type="ARBA" id="ARBA00004496"/>
    </source>
</evidence>
<feature type="domain" description="RecX third three-helical" evidence="7">
    <location>
        <begin position="106"/>
        <end position="152"/>
    </location>
</feature>
<evidence type="ECO:0000259" key="7">
    <source>
        <dbReference type="Pfam" id="PF21981"/>
    </source>
</evidence>
<dbReference type="AlphaFoldDB" id="A0A2T4DVT5"/>
<dbReference type="Pfam" id="PF02631">
    <property type="entry name" value="RecX_HTH2"/>
    <property type="match status" value="1"/>
</dbReference>
<dbReference type="PANTHER" id="PTHR33602">
    <property type="entry name" value="REGULATORY PROTEIN RECX FAMILY PROTEIN"/>
    <property type="match status" value="1"/>
</dbReference>
<dbReference type="HAMAP" id="MF_01114">
    <property type="entry name" value="RecX"/>
    <property type="match status" value="1"/>
</dbReference>
<evidence type="ECO:0000256" key="2">
    <source>
        <dbReference type="ARBA" id="ARBA00009695"/>
    </source>
</evidence>
<evidence type="ECO:0000313" key="10">
    <source>
        <dbReference type="Proteomes" id="UP000240608"/>
    </source>
</evidence>
<dbReference type="Proteomes" id="UP000240608">
    <property type="component" value="Unassembled WGS sequence"/>
</dbReference>
<comment type="function">
    <text evidence="5">Modulates RecA activity.</text>
</comment>
<comment type="subcellular location">
    <subcellularLocation>
        <location evidence="1 5">Cytoplasm</location>
    </subcellularLocation>
</comment>
<organism evidence="9 10">
    <name type="scientific">Marivirga lumbricoides</name>
    <dbReference type="NCBI Taxonomy" id="1046115"/>
    <lineage>
        <taxon>Bacteria</taxon>
        <taxon>Pseudomonadati</taxon>
        <taxon>Bacteroidota</taxon>
        <taxon>Cytophagia</taxon>
        <taxon>Cytophagales</taxon>
        <taxon>Marivirgaceae</taxon>
        <taxon>Marivirga</taxon>
    </lineage>
</organism>